<sequence length="54" mass="5347">MKFTAVVAALLSMAAIGFAAPTPVAEDVAARQNHGMCVKGSPGGQVTQIEGGCS</sequence>
<evidence type="ECO:0000313" key="2">
    <source>
        <dbReference type="EMBL" id="KAF2007740.1"/>
    </source>
</evidence>
<proteinExistence type="predicted"/>
<keyword evidence="1" id="KW-0732">Signal</keyword>
<evidence type="ECO:0000256" key="1">
    <source>
        <dbReference type="SAM" id="SignalP"/>
    </source>
</evidence>
<feature type="signal peptide" evidence="1">
    <location>
        <begin position="1"/>
        <end position="19"/>
    </location>
</feature>
<protein>
    <recommendedName>
        <fullName evidence="4">DUF333 domain-containing protein</fullName>
    </recommendedName>
</protein>
<dbReference type="EMBL" id="ML977556">
    <property type="protein sequence ID" value="KAF2007740.1"/>
    <property type="molecule type" value="Genomic_DNA"/>
</dbReference>
<dbReference type="AlphaFoldDB" id="A0A6A5X4B0"/>
<reference evidence="2" key="1">
    <citation type="journal article" date="2020" name="Stud. Mycol.">
        <title>101 Dothideomycetes genomes: a test case for predicting lifestyles and emergence of pathogens.</title>
        <authorList>
            <person name="Haridas S."/>
            <person name="Albert R."/>
            <person name="Binder M."/>
            <person name="Bloem J."/>
            <person name="Labutti K."/>
            <person name="Salamov A."/>
            <person name="Andreopoulos B."/>
            <person name="Baker S."/>
            <person name="Barry K."/>
            <person name="Bills G."/>
            <person name="Bluhm B."/>
            <person name="Cannon C."/>
            <person name="Castanera R."/>
            <person name="Culley D."/>
            <person name="Daum C."/>
            <person name="Ezra D."/>
            <person name="Gonzalez J."/>
            <person name="Henrissat B."/>
            <person name="Kuo A."/>
            <person name="Liang C."/>
            <person name="Lipzen A."/>
            <person name="Lutzoni F."/>
            <person name="Magnuson J."/>
            <person name="Mondo S."/>
            <person name="Nolan M."/>
            <person name="Ohm R."/>
            <person name="Pangilinan J."/>
            <person name="Park H.-J."/>
            <person name="Ramirez L."/>
            <person name="Alfaro M."/>
            <person name="Sun H."/>
            <person name="Tritt A."/>
            <person name="Yoshinaga Y."/>
            <person name="Zwiers L.-H."/>
            <person name="Turgeon B."/>
            <person name="Goodwin S."/>
            <person name="Spatafora J."/>
            <person name="Crous P."/>
            <person name="Grigoriev I."/>
        </authorList>
    </citation>
    <scope>NUCLEOTIDE SEQUENCE</scope>
    <source>
        <strain evidence="2">CBS 123094</strain>
    </source>
</reference>
<keyword evidence="3" id="KW-1185">Reference proteome</keyword>
<name>A0A6A5X4B0_9PLEO</name>
<organism evidence="2 3">
    <name type="scientific">Amniculicola lignicola CBS 123094</name>
    <dbReference type="NCBI Taxonomy" id="1392246"/>
    <lineage>
        <taxon>Eukaryota</taxon>
        <taxon>Fungi</taxon>
        <taxon>Dikarya</taxon>
        <taxon>Ascomycota</taxon>
        <taxon>Pezizomycotina</taxon>
        <taxon>Dothideomycetes</taxon>
        <taxon>Pleosporomycetidae</taxon>
        <taxon>Pleosporales</taxon>
        <taxon>Amniculicolaceae</taxon>
        <taxon>Amniculicola</taxon>
    </lineage>
</organism>
<dbReference type="Proteomes" id="UP000799779">
    <property type="component" value="Unassembled WGS sequence"/>
</dbReference>
<evidence type="ECO:0000313" key="3">
    <source>
        <dbReference type="Proteomes" id="UP000799779"/>
    </source>
</evidence>
<dbReference type="OrthoDB" id="3772259at2759"/>
<feature type="chain" id="PRO_5025554438" description="DUF333 domain-containing protein" evidence="1">
    <location>
        <begin position="20"/>
        <end position="54"/>
    </location>
</feature>
<accession>A0A6A5X4B0</accession>
<evidence type="ECO:0008006" key="4">
    <source>
        <dbReference type="Google" id="ProtNLM"/>
    </source>
</evidence>
<gene>
    <name evidence="2" type="ORF">P154DRAFT_516553</name>
</gene>